<dbReference type="AlphaFoldDB" id="A0A388TH47"/>
<protein>
    <recommendedName>
        <fullName evidence="3">Sulfatase-modifying factor enzyme domain-containing protein</fullName>
    </recommendedName>
</protein>
<evidence type="ECO:0000313" key="1">
    <source>
        <dbReference type="EMBL" id="GBR75598.1"/>
    </source>
</evidence>
<gene>
    <name evidence="1" type="ORF">NO2_0256</name>
</gene>
<evidence type="ECO:0008006" key="3">
    <source>
        <dbReference type="Google" id="ProtNLM"/>
    </source>
</evidence>
<evidence type="ECO:0000313" key="2">
    <source>
        <dbReference type="Proteomes" id="UP000275925"/>
    </source>
</evidence>
<reference evidence="1 2" key="1">
    <citation type="journal article" date="2019" name="ISME J.">
        <title>Genome analyses of uncultured TG2/ZB3 bacteria in 'Margulisbacteria' specifically attached to ectosymbiotic spirochetes of protists in the termite gut.</title>
        <authorList>
            <person name="Utami Y.D."/>
            <person name="Kuwahara H."/>
            <person name="Igai K."/>
            <person name="Murakami T."/>
            <person name="Sugaya K."/>
            <person name="Morikawa T."/>
            <person name="Nagura Y."/>
            <person name="Yuki M."/>
            <person name="Deevong P."/>
            <person name="Inoue T."/>
            <person name="Kihara K."/>
            <person name="Lo N."/>
            <person name="Yamada A."/>
            <person name="Ohkuma M."/>
            <person name="Hongoh Y."/>
        </authorList>
    </citation>
    <scope>NUCLEOTIDE SEQUENCE [LARGE SCALE GENOMIC DNA]</scope>
    <source>
        <strain evidence="1">NkOx7-02</strain>
    </source>
</reference>
<dbReference type="EMBL" id="BGZO01000004">
    <property type="protein sequence ID" value="GBR75598.1"/>
    <property type="molecule type" value="Genomic_DNA"/>
</dbReference>
<sequence>MSASLTEIQITWYNAVRKCIEQTHAASDVPTDVKSDMTANGYTASATEANCIAYQDTYAPGKRMVYRLLTEAEWIECYKTGKLNSHPQFEWVGDAYDFSRRVLRIYDNPTNRSNDSPGDDYFNYYSIYNSYGFRLARIV</sequence>
<proteinExistence type="predicted"/>
<dbReference type="Proteomes" id="UP000275925">
    <property type="component" value="Unassembled WGS sequence"/>
</dbReference>
<comment type="caution">
    <text evidence="1">The sequence shown here is derived from an EMBL/GenBank/DDBJ whole genome shotgun (WGS) entry which is preliminary data.</text>
</comment>
<organism evidence="1 2">
    <name type="scientific">Candidatus Termititenax persephonae</name>
    <dbReference type="NCBI Taxonomy" id="2218525"/>
    <lineage>
        <taxon>Bacteria</taxon>
        <taxon>Bacillati</taxon>
        <taxon>Candidatus Margulisiibacteriota</taxon>
        <taxon>Candidatus Termititenacia</taxon>
        <taxon>Candidatus Termititenacales</taxon>
        <taxon>Candidatus Termititenacaceae</taxon>
        <taxon>Candidatus Termititenax</taxon>
    </lineage>
</organism>
<accession>A0A388TH47</accession>
<name>A0A388TH47_9BACT</name>
<keyword evidence="2" id="KW-1185">Reference proteome</keyword>